<organism evidence="2 3">
    <name type="scientific">Methanosphaerula palustris (strain ATCC BAA-1556 / DSM 19958 / E1-9c)</name>
    <dbReference type="NCBI Taxonomy" id="521011"/>
    <lineage>
        <taxon>Archaea</taxon>
        <taxon>Methanobacteriati</taxon>
        <taxon>Methanobacteriota</taxon>
        <taxon>Stenosarchaea group</taxon>
        <taxon>Methanomicrobia</taxon>
        <taxon>Methanomicrobiales</taxon>
        <taxon>Methanoregulaceae</taxon>
        <taxon>Methanosphaerula</taxon>
    </lineage>
</organism>
<proteinExistence type="predicted"/>
<feature type="transmembrane region" description="Helical" evidence="1">
    <location>
        <begin position="99"/>
        <end position="123"/>
    </location>
</feature>
<dbReference type="HOGENOM" id="CLU_161127_0_0_2"/>
<dbReference type="EMBL" id="CP001338">
    <property type="protein sequence ID" value="ACL15749.1"/>
    <property type="molecule type" value="Genomic_DNA"/>
</dbReference>
<keyword evidence="1" id="KW-1133">Transmembrane helix</keyword>
<evidence type="ECO:0000313" key="2">
    <source>
        <dbReference type="EMBL" id="ACL15749.1"/>
    </source>
</evidence>
<sequence length="127" mass="14903">MLYQYLLYLILLVGYIIILWPSGYAIRRFLENFEFENKFKKDETGLNSSQKHAGTYIGYFERFLILIFMLTDQFVAIGFLITAKSIFRFEKSPRGIVEYFLMGTLMSYAIAISVGEIMQYLIIMIQS</sequence>
<feature type="transmembrane region" description="Helical" evidence="1">
    <location>
        <begin position="63"/>
        <end position="87"/>
    </location>
</feature>
<name>B8GJU5_METPE</name>
<evidence type="ECO:0000313" key="3">
    <source>
        <dbReference type="Proteomes" id="UP000002457"/>
    </source>
</evidence>
<dbReference type="Proteomes" id="UP000002457">
    <property type="component" value="Chromosome"/>
</dbReference>
<feature type="transmembrane region" description="Helical" evidence="1">
    <location>
        <begin position="6"/>
        <end position="26"/>
    </location>
</feature>
<gene>
    <name evidence="2" type="ordered locus">Mpal_0372</name>
</gene>
<dbReference type="eggNOG" id="arCOG10669">
    <property type="taxonomic scope" value="Archaea"/>
</dbReference>
<keyword evidence="3" id="KW-1185">Reference proteome</keyword>
<evidence type="ECO:0000256" key="1">
    <source>
        <dbReference type="SAM" id="Phobius"/>
    </source>
</evidence>
<protein>
    <submittedName>
        <fullName evidence="2">Uncharacterized protein</fullName>
    </submittedName>
</protein>
<reference evidence="2 3" key="1">
    <citation type="journal article" date="2015" name="Genome Announc.">
        <title>Complete Genome Sequence of Methanosphaerula palustris E1-9CT, a Hydrogenotrophic Methanogen Isolated from a Minerotrophic Fen Peatland.</title>
        <authorList>
            <person name="Cadillo-Quiroz H."/>
            <person name="Browne P."/>
            <person name="Kyrpides N."/>
            <person name="Woyke T."/>
            <person name="Goodwin L."/>
            <person name="Detter C."/>
            <person name="Yavitt J.B."/>
            <person name="Zinder S.H."/>
        </authorList>
    </citation>
    <scope>NUCLEOTIDE SEQUENCE [LARGE SCALE GENOMIC DNA]</scope>
    <source>
        <strain evidence="3">ATCC BAA-1556 / DSM 19958 / E1-9c</strain>
    </source>
</reference>
<accession>B8GJU5</accession>
<dbReference type="AlphaFoldDB" id="B8GJU5"/>
<dbReference type="KEGG" id="mpl:Mpal_0372"/>
<keyword evidence="1" id="KW-0472">Membrane</keyword>
<keyword evidence="1" id="KW-0812">Transmembrane</keyword>